<dbReference type="Gene3D" id="1.50.10.20">
    <property type="match status" value="1"/>
</dbReference>
<dbReference type="InterPro" id="IPR008930">
    <property type="entry name" value="Terpenoid_cyclase/PrenylTrfase"/>
</dbReference>
<dbReference type="GO" id="GO:0005953">
    <property type="term" value="C:CAAX-protein geranylgeranyltransferase complex"/>
    <property type="evidence" value="ECO:0007669"/>
    <property type="project" value="TreeGrafter"/>
</dbReference>
<evidence type="ECO:0000256" key="5">
    <source>
        <dbReference type="ARBA" id="ARBA00022723"/>
    </source>
</evidence>
<evidence type="ECO:0000256" key="6">
    <source>
        <dbReference type="ARBA" id="ARBA00022737"/>
    </source>
</evidence>
<dbReference type="AlphaFoldDB" id="A0AA38P425"/>
<comment type="cofactor">
    <cofactor evidence="1">
        <name>Zn(2+)</name>
        <dbReference type="ChEBI" id="CHEBI:29105"/>
    </cofactor>
</comment>
<keyword evidence="3" id="KW-0637">Prenyltransferase</keyword>
<evidence type="ECO:0000256" key="4">
    <source>
        <dbReference type="ARBA" id="ARBA00022679"/>
    </source>
</evidence>
<keyword evidence="5" id="KW-0479">Metal-binding</keyword>
<dbReference type="GO" id="GO:0046872">
    <property type="term" value="F:metal ion binding"/>
    <property type="evidence" value="ECO:0007669"/>
    <property type="project" value="UniProtKB-KW"/>
</dbReference>
<keyword evidence="4" id="KW-0808">Transferase</keyword>
<evidence type="ECO:0000313" key="10">
    <source>
        <dbReference type="Proteomes" id="UP001163846"/>
    </source>
</evidence>
<dbReference type="InterPro" id="IPR045089">
    <property type="entry name" value="PGGT1B-like"/>
</dbReference>
<evidence type="ECO:0000256" key="1">
    <source>
        <dbReference type="ARBA" id="ARBA00001947"/>
    </source>
</evidence>
<dbReference type="Pfam" id="PF00432">
    <property type="entry name" value="Prenyltrans"/>
    <property type="match status" value="1"/>
</dbReference>
<dbReference type="Proteomes" id="UP001163846">
    <property type="component" value="Unassembled WGS sequence"/>
</dbReference>
<comment type="similarity">
    <text evidence="2">Belongs to the protein prenyltransferase subunit beta family.</text>
</comment>
<proteinExistence type="inferred from homology"/>
<dbReference type="InterPro" id="IPR001330">
    <property type="entry name" value="Prenyltrans"/>
</dbReference>
<dbReference type="EMBL" id="MU806363">
    <property type="protein sequence ID" value="KAJ3835942.1"/>
    <property type="molecule type" value="Genomic_DNA"/>
</dbReference>
<evidence type="ECO:0000256" key="7">
    <source>
        <dbReference type="ARBA" id="ARBA00022833"/>
    </source>
</evidence>
<dbReference type="SUPFAM" id="SSF48239">
    <property type="entry name" value="Terpenoid cyclases/Protein prenyltransferases"/>
    <property type="match status" value="1"/>
</dbReference>
<gene>
    <name evidence="9" type="ORF">F5878DRAFT_542282</name>
</gene>
<sequence length="364" mass="39820">MSGSPENDFYLPPLARVAHAGHVKRCLSGLPDSQVDLDSGRMAVAFYCLGSLDLLNMVQVKTSETDRESWREWIWEQQISGNYGSGFRPGPFMSRSTQGATAHTDYDTPHIIMTYTALLTLAILRDDFSRLDKKGILSFLKACQREDGSFSTIPGSGETDLRTLYCAFVISHLLDDWSGVNVERALAFIASCRTYEGGYGQSPFCEANGGTTYIAMAAIHLAPVTSNPLTPSEKQKTIDWAVHKQHPSGGFCGRTNKVADACYCFWLGGCLKILGAGDLVDSRSLASFLATCQFKFGGIAKAPGEHPDPYHTYLSLAALSMFPPPISATEKSNGSSWTFDPLDPLINAREETAKWARSYIAIPR</sequence>
<evidence type="ECO:0000313" key="9">
    <source>
        <dbReference type="EMBL" id="KAJ3835942.1"/>
    </source>
</evidence>
<evidence type="ECO:0000259" key="8">
    <source>
        <dbReference type="Pfam" id="PF00432"/>
    </source>
</evidence>
<keyword evidence="6" id="KW-0677">Repeat</keyword>
<name>A0AA38P425_9AGAR</name>
<dbReference type="GO" id="GO:0004662">
    <property type="term" value="F:CAAX-protein geranylgeranyltransferase activity"/>
    <property type="evidence" value="ECO:0007669"/>
    <property type="project" value="TreeGrafter"/>
</dbReference>
<organism evidence="9 10">
    <name type="scientific">Lentinula raphanica</name>
    <dbReference type="NCBI Taxonomy" id="153919"/>
    <lineage>
        <taxon>Eukaryota</taxon>
        <taxon>Fungi</taxon>
        <taxon>Dikarya</taxon>
        <taxon>Basidiomycota</taxon>
        <taxon>Agaricomycotina</taxon>
        <taxon>Agaricomycetes</taxon>
        <taxon>Agaricomycetidae</taxon>
        <taxon>Agaricales</taxon>
        <taxon>Marasmiineae</taxon>
        <taxon>Omphalotaceae</taxon>
        <taxon>Lentinula</taxon>
    </lineage>
</organism>
<dbReference type="PANTHER" id="PTHR11774:SF4">
    <property type="entry name" value="GERANYLGERANYL TRANSFERASE TYPE-1 SUBUNIT BETA"/>
    <property type="match status" value="1"/>
</dbReference>
<feature type="domain" description="Prenyltransferase alpha-alpha toroid" evidence="8">
    <location>
        <begin position="14"/>
        <end position="346"/>
    </location>
</feature>
<dbReference type="PANTHER" id="PTHR11774">
    <property type="entry name" value="GERANYLGERANYL TRANSFERASE TYPE BETA SUBUNIT"/>
    <property type="match status" value="1"/>
</dbReference>
<keyword evidence="7" id="KW-0862">Zinc</keyword>
<accession>A0AA38P425</accession>
<evidence type="ECO:0000256" key="2">
    <source>
        <dbReference type="ARBA" id="ARBA00010497"/>
    </source>
</evidence>
<reference evidence="9" key="1">
    <citation type="submission" date="2022-08" db="EMBL/GenBank/DDBJ databases">
        <authorList>
            <consortium name="DOE Joint Genome Institute"/>
            <person name="Min B."/>
            <person name="Riley R."/>
            <person name="Sierra-Patev S."/>
            <person name="Naranjo-Ortiz M."/>
            <person name="Looney B."/>
            <person name="Konkel Z."/>
            <person name="Slot J.C."/>
            <person name="Sakamoto Y."/>
            <person name="Steenwyk J.L."/>
            <person name="Rokas A."/>
            <person name="Carro J."/>
            <person name="Camarero S."/>
            <person name="Ferreira P."/>
            <person name="Molpeceres G."/>
            <person name="Ruiz-Duenas F.J."/>
            <person name="Serrano A."/>
            <person name="Henrissat B."/>
            <person name="Drula E."/>
            <person name="Hughes K.W."/>
            <person name="Mata J.L."/>
            <person name="Ishikawa N.K."/>
            <person name="Vargas-Isla R."/>
            <person name="Ushijima S."/>
            <person name="Smith C.A."/>
            <person name="Ahrendt S."/>
            <person name="Andreopoulos W."/>
            <person name="He G."/>
            <person name="Labutti K."/>
            <person name="Lipzen A."/>
            <person name="Ng V."/>
            <person name="Sandor L."/>
            <person name="Barry K."/>
            <person name="Martinez A.T."/>
            <person name="Xiao Y."/>
            <person name="Gibbons J.G."/>
            <person name="Terashima K."/>
            <person name="Hibbett D.S."/>
            <person name="Grigoriev I.V."/>
        </authorList>
    </citation>
    <scope>NUCLEOTIDE SEQUENCE</scope>
    <source>
        <strain evidence="9">TFB9207</strain>
    </source>
</reference>
<protein>
    <submittedName>
        <fullName evidence="9">Terpenoid cyclases/protein prenyltransferase alpha-alpha toroid</fullName>
    </submittedName>
</protein>
<evidence type="ECO:0000256" key="3">
    <source>
        <dbReference type="ARBA" id="ARBA00022602"/>
    </source>
</evidence>
<comment type="caution">
    <text evidence="9">The sequence shown here is derived from an EMBL/GenBank/DDBJ whole genome shotgun (WGS) entry which is preliminary data.</text>
</comment>
<keyword evidence="10" id="KW-1185">Reference proteome</keyword>